<sequence length="101" mass="11480">MVHHSLPHLPQNPHLPQGHQLQHPPSHLHLARTLLQLHHHQPQPIQPQTQPQPKRQPPPKAQPPPPQPNALTPLQPEPHHFRQQTSNTPTLARNKGQNAML</sequence>
<dbReference type="AlphaFoldDB" id="A0A432WD88"/>
<evidence type="ECO:0000313" key="3">
    <source>
        <dbReference type="Proteomes" id="UP000287823"/>
    </source>
</evidence>
<name>A0A432WD88_9GAMM</name>
<feature type="compositionally biased region" description="Low complexity" evidence="1">
    <location>
        <begin position="42"/>
        <end position="53"/>
    </location>
</feature>
<gene>
    <name evidence="2" type="ORF">CWE14_13395</name>
</gene>
<dbReference type="EMBL" id="PIPO01000006">
    <property type="protein sequence ID" value="RUO30356.1"/>
    <property type="molecule type" value="Genomic_DNA"/>
</dbReference>
<feature type="compositionally biased region" description="Low complexity" evidence="1">
    <location>
        <begin position="7"/>
        <end position="28"/>
    </location>
</feature>
<keyword evidence="3" id="KW-1185">Reference proteome</keyword>
<dbReference type="Proteomes" id="UP000287823">
    <property type="component" value="Unassembled WGS sequence"/>
</dbReference>
<protein>
    <submittedName>
        <fullName evidence="2">Uncharacterized protein</fullName>
    </submittedName>
</protein>
<comment type="caution">
    <text evidence="2">The sequence shown here is derived from an EMBL/GenBank/DDBJ whole genome shotgun (WGS) entry which is preliminary data.</text>
</comment>
<feature type="region of interest" description="Disordered" evidence="1">
    <location>
        <begin position="1"/>
        <end position="101"/>
    </location>
</feature>
<accession>A0A432WD88</accession>
<feature type="compositionally biased region" description="Polar residues" evidence="1">
    <location>
        <begin position="83"/>
        <end position="101"/>
    </location>
</feature>
<proteinExistence type="predicted"/>
<organism evidence="2 3">
    <name type="scientific">Aliidiomarina soli</name>
    <dbReference type="NCBI Taxonomy" id="1928574"/>
    <lineage>
        <taxon>Bacteria</taxon>
        <taxon>Pseudomonadati</taxon>
        <taxon>Pseudomonadota</taxon>
        <taxon>Gammaproteobacteria</taxon>
        <taxon>Alteromonadales</taxon>
        <taxon>Idiomarinaceae</taxon>
        <taxon>Aliidiomarina</taxon>
    </lineage>
</organism>
<evidence type="ECO:0000313" key="2">
    <source>
        <dbReference type="EMBL" id="RUO30356.1"/>
    </source>
</evidence>
<feature type="compositionally biased region" description="Pro residues" evidence="1">
    <location>
        <begin position="54"/>
        <end position="68"/>
    </location>
</feature>
<evidence type="ECO:0000256" key="1">
    <source>
        <dbReference type="SAM" id="MobiDB-lite"/>
    </source>
</evidence>
<reference evidence="2 3" key="1">
    <citation type="journal article" date="2011" name="Front. Microbiol.">
        <title>Genomic signatures of strain selection and enhancement in Bacillus atrophaeus var. globigii, a historical biowarfare simulant.</title>
        <authorList>
            <person name="Gibbons H.S."/>
            <person name="Broomall S.M."/>
            <person name="McNew L.A."/>
            <person name="Daligault H."/>
            <person name="Chapman C."/>
            <person name="Bruce D."/>
            <person name="Karavis M."/>
            <person name="Krepps M."/>
            <person name="McGregor P.A."/>
            <person name="Hong C."/>
            <person name="Park K.H."/>
            <person name="Akmal A."/>
            <person name="Feldman A."/>
            <person name="Lin J.S."/>
            <person name="Chang W.E."/>
            <person name="Higgs B.W."/>
            <person name="Demirev P."/>
            <person name="Lindquist J."/>
            <person name="Liem A."/>
            <person name="Fochler E."/>
            <person name="Read T.D."/>
            <person name="Tapia R."/>
            <person name="Johnson S."/>
            <person name="Bishop-Lilly K.A."/>
            <person name="Detter C."/>
            <person name="Han C."/>
            <person name="Sozhamannan S."/>
            <person name="Rosenzweig C.N."/>
            <person name="Skowronski E.W."/>
        </authorList>
    </citation>
    <scope>NUCLEOTIDE SEQUENCE [LARGE SCALE GENOMIC DNA]</scope>
    <source>
        <strain evidence="2 3">Y4G10-17</strain>
    </source>
</reference>